<evidence type="ECO:0000313" key="1">
    <source>
        <dbReference type="EMBL" id="KXS16569.1"/>
    </source>
</evidence>
<keyword evidence="2" id="KW-1185">Reference proteome</keyword>
<reference evidence="1 2" key="1">
    <citation type="journal article" date="2015" name="Genome Biol. Evol.">
        <title>Phylogenomic analyses indicate that early fungi evolved digesting cell walls of algal ancestors of land plants.</title>
        <authorList>
            <person name="Chang Y."/>
            <person name="Wang S."/>
            <person name="Sekimoto S."/>
            <person name="Aerts A.L."/>
            <person name="Choi C."/>
            <person name="Clum A."/>
            <person name="LaButti K.M."/>
            <person name="Lindquist E.A."/>
            <person name="Yee Ngan C."/>
            <person name="Ohm R.A."/>
            <person name="Salamov A.A."/>
            <person name="Grigoriev I.V."/>
            <person name="Spatafora J.W."/>
            <person name="Berbee M.L."/>
        </authorList>
    </citation>
    <scope>NUCLEOTIDE SEQUENCE [LARGE SCALE GENOMIC DNA]</scope>
    <source>
        <strain evidence="1 2">JEL478</strain>
    </source>
</reference>
<protein>
    <submittedName>
        <fullName evidence="1">Uncharacterized protein</fullName>
    </submittedName>
</protein>
<dbReference type="AlphaFoldDB" id="A0A139AIN4"/>
<name>A0A139AIN4_GONPJ</name>
<organism evidence="1 2">
    <name type="scientific">Gonapodya prolifera (strain JEL478)</name>
    <name type="common">Monoblepharis prolifera</name>
    <dbReference type="NCBI Taxonomy" id="1344416"/>
    <lineage>
        <taxon>Eukaryota</taxon>
        <taxon>Fungi</taxon>
        <taxon>Fungi incertae sedis</taxon>
        <taxon>Chytridiomycota</taxon>
        <taxon>Chytridiomycota incertae sedis</taxon>
        <taxon>Monoblepharidomycetes</taxon>
        <taxon>Monoblepharidales</taxon>
        <taxon>Gonapodyaceae</taxon>
        <taxon>Gonapodya</taxon>
    </lineage>
</organism>
<dbReference type="OrthoDB" id="105169at2759"/>
<dbReference type="PANTHER" id="PTHR34615">
    <property type="entry name" value="PX DOMAIN-CONTAINING PROTEIN"/>
    <property type="match status" value="1"/>
</dbReference>
<evidence type="ECO:0000313" key="2">
    <source>
        <dbReference type="Proteomes" id="UP000070544"/>
    </source>
</evidence>
<dbReference type="STRING" id="1344416.A0A139AIN4"/>
<accession>A0A139AIN4</accession>
<gene>
    <name evidence="1" type="ORF">M427DRAFT_55232</name>
</gene>
<dbReference type="Proteomes" id="UP000070544">
    <property type="component" value="Unassembled WGS sequence"/>
</dbReference>
<dbReference type="EMBL" id="KQ965751">
    <property type="protein sequence ID" value="KXS16569.1"/>
    <property type="molecule type" value="Genomic_DNA"/>
</dbReference>
<sequence length="191" mass="21605">SIFLLQAVLTLATSIIPWERPTFPSTCMDLDGMTPADCRLRFRFDKTDMPHLQQVLHIPSIVSTNNRLIVPGIEVLCIVLRRLSFPTWLDDLGKEFGCEGSEISWIYQWGIAHSCTLFRDVLYWDKDQLTLEVLQEYADAVLDTGAPYLLVPTVKFSLSTVTLGAQANSPTSSTPSSQLFQCWNSMLAMWR</sequence>
<proteinExistence type="predicted"/>
<dbReference type="PANTHER" id="PTHR34615:SF1">
    <property type="entry name" value="PX DOMAIN-CONTAINING PROTEIN"/>
    <property type="match status" value="1"/>
</dbReference>
<feature type="non-terminal residue" evidence="1">
    <location>
        <position position="1"/>
    </location>
</feature>